<dbReference type="InterPro" id="IPR003720">
    <property type="entry name" value="tRNA_STrfase"/>
</dbReference>
<evidence type="ECO:0000256" key="5">
    <source>
        <dbReference type="ARBA" id="ARBA00022679"/>
    </source>
</evidence>
<dbReference type="InterPro" id="IPR049962">
    <property type="entry name" value="THUMP_ThiI"/>
</dbReference>
<evidence type="ECO:0000256" key="12">
    <source>
        <dbReference type="ARBA" id="ARBA00058382"/>
    </source>
</evidence>
<comment type="function">
    <text evidence="12 19">Catalyzes the ATP-dependent transfer of a sulfur to tRNA to produce 4-thiouridine in position 8 of tRNAs, which functions as a near-UV photosensor. Also catalyzes the transfer of sulfur to the sulfur carrier protein ThiS, forming ThiS-thiocarboxylate. This is a step in the synthesis of thiazole, in the thiamine biosynthesis pathway. The sulfur is donated as persulfide by IscS.</text>
</comment>
<dbReference type="GO" id="GO:0005829">
    <property type="term" value="C:cytosol"/>
    <property type="evidence" value="ECO:0007669"/>
    <property type="project" value="TreeGrafter"/>
</dbReference>
<dbReference type="PANTHER" id="PTHR43209">
    <property type="entry name" value="TRNA SULFURTRANSFERASE"/>
    <property type="match status" value="1"/>
</dbReference>
<proteinExistence type="inferred from homology"/>
<keyword evidence="3 19" id="KW-0963">Cytoplasm</keyword>
<dbReference type="CDD" id="cd11716">
    <property type="entry name" value="THUMP_ThiI"/>
    <property type="match status" value="1"/>
</dbReference>
<evidence type="ECO:0000256" key="16">
    <source>
        <dbReference type="ARBA" id="ARBA00075337"/>
    </source>
</evidence>
<dbReference type="Pfam" id="PF22025">
    <property type="entry name" value="ThiI_fer"/>
    <property type="match status" value="1"/>
</dbReference>
<dbReference type="UniPathway" id="UPA00060"/>
<dbReference type="CDD" id="cd01712">
    <property type="entry name" value="PPase_ThiI"/>
    <property type="match status" value="1"/>
</dbReference>
<comment type="catalytic activity">
    <reaction evidence="10 19">
        <text>[ThiI sulfur-carrier protein]-S-sulfanyl-L-cysteine + a uridine in tRNA + 2 reduced [2Fe-2S]-[ferredoxin] + ATP + H(+) = [ThiI sulfur-carrier protein]-L-cysteine + a 4-thiouridine in tRNA + 2 oxidized [2Fe-2S]-[ferredoxin] + AMP + diphosphate</text>
        <dbReference type="Rhea" id="RHEA:24176"/>
        <dbReference type="Rhea" id="RHEA-COMP:10000"/>
        <dbReference type="Rhea" id="RHEA-COMP:10001"/>
        <dbReference type="Rhea" id="RHEA-COMP:13337"/>
        <dbReference type="Rhea" id="RHEA-COMP:13338"/>
        <dbReference type="Rhea" id="RHEA-COMP:13339"/>
        <dbReference type="Rhea" id="RHEA-COMP:13340"/>
        <dbReference type="ChEBI" id="CHEBI:15378"/>
        <dbReference type="ChEBI" id="CHEBI:29950"/>
        <dbReference type="ChEBI" id="CHEBI:30616"/>
        <dbReference type="ChEBI" id="CHEBI:33019"/>
        <dbReference type="ChEBI" id="CHEBI:33737"/>
        <dbReference type="ChEBI" id="CHEBI:33738"/>
        <dbReference type="ChEBI" id="CHEBI:61963"/>
        <dbReference type="ChEBI" id="CHEBI:65315"/>
        <dbReference type="ChEBI" id="CHEBI:136798"/>
        <dbReference type="ChEBI" id="CHEBI:456215"/>
        <dbReference type="EC" id="2.8.1.4"/>
    </reaction>
</comment>
<evidence type="ECO:0000256" key="6">
    <source>
        <dbReference type="ARBA" id="ARBA00022741"/>
    </source>
</evidence>
<dbReference type="FunFam" id="3.40.50.620:FF:000053">
    <property type="entry name" value="Probable tRNA sulfurtransferase"/>
    <property type="match status" value="1"/>
</dbReference>
<dbReference type="GO" id="GO:0000049">
    <property type="term" value="F:tRNA binding"/>
    <property type="evidence" value="ECO:0007669"/>
    <property type="project" value="UniProtKB-UniRule"/>
</dbReference>
<keyword evidence="6 19" id="KW-0547">Nucleotide-binding</keyword>
<keyword evidence="4 19" id="KW-0820">tRNA-binding</keyword>
<dbReference type="GO" id="GO:0004810">
    <property type="term" value="F:CCA tRNA nucleotidyltransferase activity"/>
    <property type="evidence" value="ECO:0007669"/>
    <property type="project" value="InterPro"/>
</dbReference>
<keyword evidence="22" id="KW-1185">Reference proteome</keyword>
<dbReference type="AlphaFoldDB" id="A0A1G9H0K6"/>
<evidence type="ECO:0000256" key="7">
    <source>
        <dbReference type="ARBA" id="ARBA00022840"/>
    </source>
</evidence>
<reference evidence="21 22" key="1">
    <citation type="submission" date="2016-10" db="EMBL/GenBank/DDBJ databases">
        <authorList>
            <person name="de Groot N.N."/>
        </authorList>
    </citation>
    <scope>NUCLEOTIDE SEQUENCE [LARGE SCALE GENOMIC DNA]</scope>
    <source>
        <strain evidence="21 22">SLAS-1</strain>
    </source>
</reference>
<evidence type="ECO:0000256" key="1">
    <source>
        <dbReference type="ARBA" id="ARBA00004496"/>
    </source>
</evidence>
<dbReference type="SUPFAM" id="SSF52402">
    <property type="entry name" value="Adenine nucleotide alpha hydrolases-like"/>
    <property type="match status" value="1"/>
</dbReference>
<feature type="binding site" evidence="19">
    <location>
        <begin position="193"/>
        <end position="194"/>
    </location>
    <ligand>
        <name>ATP</name>
        <dbReference type="ChEBI" id="CHEBI:30616"/>
    </ligand>
</feature>
<keyword evidence="5 19" id="KW-0808">Transferase</keyword>
<dbReference type="InterPro" id="IPR049961">
    <property type="entry name" value="ThiI_N"/>
</dbReference>
<dbReference type="Gene3D" id="3.40.50.620">
    <property type="entry name" value="HUPs"/>
    <property type="match status" value="1"/>
</dbReference>
<feature type="binding site" evidence="19">
    <location>
        <position position="306"/>
    </location>
    <ligand>
        <name>ATP</name>
        <dbReference type="ChEBI" id="CHEBI:30616"/>
    </ligand>
</feature>
<evidence type="ECO:0000256" key="19">
    <source>
        <dbReference type="HAMAP-Rule" id="MF_00021"/>
    </source>
</evidence>
<feature type="domain" description="THUMP" evidence="20">
    <location>
        <begin position="62"/>
        <end position="175"/>
    </location>
</feature>
<evidence type="ECO:0000313" key="22">
    <source>
        <dbReference type="Proteomes" id="UP000199476"/>
    </source>
</evidence>
<evidence type="ECO:0000256" key="9">
    <source>
        <dbReference type="ARBA" id="ARBA00022977"/>
    </source>
</evidence>
<comment type="subcellular location">
    <subcellularLocation>
        <location evidence="1 19">Cytoplasm</location>
    </subcellularLocation>
</comment>
<evidence type="ECO:0000256" key="4">
    <source>
        <dbReference type="ARBA" id="ARBA00022555"/>
    </source>
</evidence>
<evidence type="ECO:0000256" key="11">
    <source>
        <dbReference type="ARBA" id="ARBA00052330"/>
    </source>
</evidence>
<keyword evidence="9 19" id="KW-0784">Thiamine biosynthesis</keyword>
<feature type="binding site" evidence="19">
    <location>
        <position position="275"/>
    </location>
    <ligand>
        <name>ATP</name>
        <dbReference type="ChEBI" id="CHEBI:30616"/>
    </ligand>
</feature>
<dbReference type="InterPro" id="IPR054173">
    <property type="entry name" value="ThiI_fer"/>
</dbReference>
<dbReference type="EMBL" id="FNGO01000001">
    <property type="protein sequence ID" value="SDL06063.1"/>
    <property type="molecule type" value="Genomic_DNA"/>
</dbReference>
<evidence type="ECO:0000256" key="13">
    <source>
        <dbReference type="ARBA" id="ARBA00061472"/>
    </source>
</evidence>
<dbReference type="STRING" id="321763.SAMN04488692_10156"/>
<dbReference type="HAMAP" id="MF_00021">
    <property type="entry name" value="ThiI"/>
    <property type="match status" value="1"/>
</dbReference>
<protein>
    <recommendedName>
        <fullName evidence="15 19">Probable tRNA sulfurtransferase</fullName>
        <ecNumber evidence="14 19">2.8.1.4</ecNumber>
    </recommendedName>
    <alternativeName>
        <fullName evidence="16 19">Sulfur carrier protein ThiS sulfurtransferase</fullName>
    </alternativeName>
    <alternativeName>
        <fullName evidence="17 19">Thiamine biosynthesis protein ThiI</fullName>
    </alternativeName>
    <alternativeName>
        <fullName evidence="18 19">tRNA 4-thiouridine synthase</fullName>
    </alternativeName>
</protein>
<dbReference type="GO" id="GO:0140741">
    <property type="term" value="F:tRNA-uracil-4 sulfurtransferase activity"/>
    <property type="evidence" value="ECO:0007669"/>
    <property type="project" value="UniProtKB-EC"/>
</dbReference>
<evidence type="ECO:0000256" key="15">
    <source>
        <dbReference type="ARBA" id="ARBA00071867"/>
    </source>
</evidence>
<comment type="similarity">
    <text evidence="13 19">Belongs to the ThiI family.</text>
</comment>
<dbReference type="SUPFAM" id="SSF143437">
    <property type="entry name" value="THUMP domain-like"/>
    <property type="match status" value="1"/>
</dbReference>
<evidence type="ECO:0000256" key="3">
    <source>
        <dbReference type="ARBA" id="ARBA00022490"/>
    </source>
</evidence>
<evidence type="ECO:0000256" key="2">
    <source>
        <dbReference type="ARBA" id="ARBA00004948"/>
    </source>
</evidence>
<dbReference type="RefSeq" id="WP_159429737.1">
    <property type="nucleotide sequence ID" value="NZ_FNGO01000001.1"/>
</dbReference>
<dbReference type="InterPro" id="IPR004114">
    <property type="entry name" value="THUMP_dom"/>
</dbReference>
<organism evidence="21 22">
    <name type="scientific">Halarsenatibacter silvermanii</name>
    <dbReference type="NCBI Taxonomy" id="321763"/>
    <lineage>
        <taxon>Bacteria</taxon>
        <taxon>Bacillati</taxon>
        <taxon>Bacillota</taxon>
        <taxon>Clostridia</taxon>
        <taxon>Halanaerobiales</taxon>
        <taxon>Halarsenatibacteraceae</taxon>
        <taxon>Halarsenatibacter</taxon>
    </lineage>
</organism>
<dbReference type="GO" id="GO:0002937">
    <property type="term" value="P:tRNA 4-thiouridine biosynthesis"/>
    <property type="evidence" value="ECO:0007669"/>
    <property type="project" value="TreeGrafter"/>
</dbReference>
<gene>
    <name evidence="19" type="primary">thiI</name>
    <name evidence="21" type="ORF">SAMN04488692_10156</name>
</gene>
<dbReference type="GO" id="GO:0052837">
    <property type="term" value="P:thiazole biosynthetic process"/>
    <property type="evidence" value="ECO:0007669"/>
    <property type="project" value="TreeGrafter"/>
</dbReference>
<evidence type="ECO:0000256" key="14">
    <source>
        <dbReference type="ARBA" id="ARBA00066827"/>
    </source>
</evidence>
<dbReference type="SMART" id="SM00981">
    <property type="entry name" value="THUMP"/>
    <property type="match status" value="1"/>
</dbReference>
<evidence type="ECO:0000313" key="21">
    <source>
        <dbReference type="EMBL" id="SDL06063.1"/>
    </source>
</evidence>
<dbReference type="GO" id="GO:0005524">
    <property type="term" value="F:ATP binding"/>
    <property type="evidence" value="ECO:0007669"/>
    <property type="project" value="UniProtKB-UniRule"/>
</dbReference>
<evidence type="ECO:0000256" key="10">
    <source>
        <dbReference type="ARBA" id="ARBA00050570"/>
    </source>
</evidence>
<dbReference type="NCBIfam" id="TIGR00342">
    <property type="entry name" value="tRNA uracil 4-sulfurtransferase ThiI"/>
    <property type="match status" value="1"/>
</dbReference>
<keyword evidence="8 19" id="KW-0694">RNA-binding</keyword>
<dbReference type="PANTHER" id="PTHR43209:SF1">
    <property type="entry name" value="TRNA SULFURTRANSFERASE"/>
    <property type="match status" value="1"/>
</dbReference>
<dbReference type="PROSITE" id="PS51165">
    <property type="entry name" value="THUMP"/>
    <property type="match status" value="1"/>
</dbReference>
<dbReference type="GO" id="GO:0009229">
    <property type="term" value="P:thiamine diphosphate biosynthetic process"/>
    <property type="evidence" value="ECO:0007669"/>
    <property type="project" value="UniProtKB-UniRule"/>
</dbReference>
<evidence type="ECO:0000256" key="8">
    <source>
        <dbReference type="ARBA" id="ARBA00022884"/>
    </source>
</evidence>
<dbReference type="InterPro" id="IPR014729">
    <property type="entry name" value="Rossmann-like_a/b/a_fold"/>
</dbReference>
<keyword evidence="7 19" id="KW-0067">ATP-binding</keyword>
<feature type="binding site" evidence="19">
    <location>
        <position position="297"/>
    </location>
    <ligand>
        <name>ATP</name>
        <dbReference type="ChEBI" id="CHEBI:30616"/>
    </ligand>
</feature>
<evidence type="ECO:0000256" key="17">
    <source>
        <dbReference type="ARBA" id="ARBA00077849"/>
    </source>
</evidence>
<dbReference type="OrthoDB" id="9773948at2"/>
<dbReference type="Pfam" id="PF02926">
    <property type="entry name" value="THUMP"/>
    <property type="match status" value="1"/>
</dbReference>
<dbReference type="InterPro" id="IPR050102">
    <property type="entry name" value="tRNA_sulfurtransferase_ThiI"/>
</dbReference>
<comment type="pathway">
    <text evidence="2 19">Cofactor biosynthesis; thiamine diphosphate biosynthesis.</text>
</comment>
<evidence type="ECO:0000259" key="20">
    <source>
        <dbReference type="PROSITE" id="PS51165"/>
    </source>
</evidence>
<feature type="binding site" evidence="19">
    <location>
        <begin position="218"/>
        <end position="219"/>
    </location>
    <ligand>
        <name>ATP</name>
        <dbReference type="ChEBI" id="CHEBI:30616"/>
    </ligand>
</feature>
<accession>A0A1G9H0K6</accession>
<evidence type="ECO:0000256" key="18">
    <source>
        <dbReference type="ARBA" id="ARBA00080570"/>
    </source>
</evidence>
<sequence>MYSTILVRYGELGLKGRNFDEFQQSLLDDIERRLGPCLDFSFDTTYGRIFIYPEGELLHIDDNIIRALKYTPGIVSFSPAIQLPADADLELLGDKGVELLPETAPEGELTFKVETNRANKKYPYDSMEISKKMGARVLREFEDSDQFDFEVDVHDPEILLEYDVRDNGIFIFTERYEGPGGLPAGTSEKALLLLSGGIDSPVAGWQVIRRGVQLTNLYFHTPPYTGERALEKVRDLTRVLARYNGPTDLYISNITGIQKQIWSNLPRSFSITLLRRMMMRIASGLAEELGAAGIVTGDSIGQVASQTLASLRTISAASELPLMRPLLTADKQDIISQARDIDTYSISIRPYEDCCTLFIPDNPITRPRLKRVKELEEDLDIDSLVTEALNSLQREQISSGKDTGQDE</sequence>
<dbReference type="GO" id="GO:0009228">
    <property type="term" value="P:thiamine biosynthetic process"/>
    <property type="evidence" value="ECO:0007669"/>
    <property type="project" value="UniProtKB-KW"/>
</dbReference>
<comment type="catalytic activity">
    <reaction evidence="11 19">
        <text>[ThiS sulfur-carrier protein]-C-terminal Gly-Gly-AMP + S-sulfanyl-L-cysteinyl-[cysteine desulfurase] + AH2 = [ThiS sulfur-carrier protein]-C-terminal-Gly-aminoethanethioate + L-cysteinyl-[cysteine desulfurase] + A + AMP + 2 H(+)</text>
        <dbReference type="Rhea" id="RHEA:43340"/>
        <dbReference type="Rhea" id="RHEA-COMP:12157"/>
        <dbReference type="Rhea" id="RHEA-COMP:12158"/>
        <dbReference type="Rhea" id="RHEA-COMP:12910"/>
        <dbReference type="Rhea" id="RHEA-COMP:19908"/>
        <dbReference type="ChEBI" id="CHEBI:13193"/>
        <dbReference type="ChEBI" id="CHEBI:15378"/>
        <dbReference type="ChEBI" id="CHEBI:17499"/>
        <dbReference type="ChEBI" id="CHEBI:29950"/>
        <dbReference type="ChEBI" id="CHEBI:61963"/>
        <dbReference type="ChEBI" id="CHEBI:90618"/>
        <dbReference type="ChEBI" id="CHEBI:232372"/>
        <dbReference type="ChEBI" id="CHEBI:456215"/>
    </reaction>
</comment>
<dbReference type="Proteomes" id="UP000199476">
    <property type="component" value="Unassembled WGS sequence"/>
</dbReference>
<name>A0A1G9H0K6_9FIRM</name>
<dbReference type="Pfam" id="PF02568">
    <property type="entry name" value="ThiI"/>
    <property type="match status" value="1"/>
</dbReference>
<dbReference type="Gene3D" id="3.30.2130.30">
    <property type="match status" value="1"/>
</dbReference>
<dbReference type="EC" id="2.8.1.4" evidence="14 19"/>
<dbReference type="InterPro" id="IPR020536">
    <property type="entry name" value="ThiI_AANH"/>
</dbReference>